<dbReference type="GeneID" id="78014337"/>
<proteinExistence type="predicted"/>
<dbReference type="AlphaFoldDB" id="A0A1Z4V580"/>
<dbReference type="Proteomes" id="UP000218702">
    <property type="component" value="Chromosome"/>
</dbReference>
<name>A0A1Z4V580_9CYAN</name>
<sequence length="98" mass="11429">MLSTDMKQESIIKRIENVVAILMEERPLFKEDLNYTKMVQDLVKVFKENFSLEEFSQISEESLKKRCSGIMALHLLAKIGEDFTPEQMAIFDDAVKRK</sequence>
<protein>
    <submittedName>
        <fullName evidence="1">Uncharacterized protein</fullName>
    </submittedName>
</protein>
<organism evidence="1 2">
    <name type="scientific">Dolichospermum compactum NIES-806</name>
    <dbReference type="NCBI Taxonomy" id="1973481"/>
    <lineage>
        <taxon>Bacteria</taxon>
        <taxon>Bacillati</taxon>
        <taxon>Cyanobacteriota</taxon>
        <taxon>Cyanophyceae</taxon>
        <taxon>Nostocales</taxon>
        <taxon>Aphanizomenonaceae</taxon>
        <taxon>Dolichospermum</taxon>
        <taxon>Dolichospermum compactum</taxon>
    </lineage>
</organism>
<keyword evidence="2" id="KW-1185">Reference proteome</keyword>
<evidence type="ECO:0000313" key="1">
    <source>
        <dbReference type="EMBL" id="BAZ86628.1"/>
    </source>
</evidence>
<evidence type="ECO:0000313" key="2">
    <source>
        <dbReference type="Proteomes" id="UP000218702"/>
    </source>
</evidence>
<dbReference type="EMBL" id="AP018316">
    <property type="protein sequence ID" value="BAZ86628.1"/>
    <property type="molecule type" value="Genomic_DNA"/>
</dbReference>
<reference evidence="1 2" key="1">
    <citation type="submission" date="2017-06" db="EMBL/GenBank/DDBJ databases">
        <title>Genome sequencing of cyanobaciteial culture collection at National Institute for Environmental Studies (NIES).</title>
        <authorList>
            <person name="Hirose Y."/>
            <person name="Shimura Y."/>
            <person name="Fujisawa T."/>
            <person name="Nakamura Y."/>
            <person name="Kawachi M."/>
        </authorList>
    </citation>
    <scope>NUCLEOTIDE SEQUENCE [LARGE SCALE GENOMIC DNA]</scope>
    <source>
        <strain evidence="1 2">NIES-806</strain>
    </source>
</reference>
<dbReference type="RefSeq" id="WP_027402408.1">
    <property type="nucleotide sequence ID" value="NZ_AP018316.1"/>
</dbReference>
<dbReference type="KEGG" id="dcm:NIES806_28440"/>
<accession>A0A1Z4V580</accession>
<gene>
    <name evidence="1" type="ORF">NIES806_28440</name>
</gene>
<dbReference type="OrthoDB" id="428375at2"/>